<dbReference type="EC" id="2.1.1.242" evidence="1"/>
<evidence type="ECO:0000313" key="3">
    <source>
        <dbReference type="Proteomes" id="UP000187651"/>
    </source>
</evidence>
<keyword evidence="3" id="KW-1185">Reference proteome</keyword>
<keyword evidence="1 2" id="KW-0808">Transferase</keyword>
<dbReference type="InterPro" id="IPR007536">
    <property type="entry name" value="16SrRNA_methylTrfase_J"/>
</dbReference>
<gene>
    <name evidence="1" type="primary">rsmJ</name>
    <name evidence="2" type="ORF">SAMN05216544_1907</name>
</gene>
<keyword evidence="1 2" id="KW-0489">Methyltransferase</keyword>
<comment type="caution">
    <text evidence="1">Lacks conserved residue(s) required for the propagation of feature annotation.</text>
</comment>
<dbReference type="HAMAP" id="MF_01523">
    <property type="entry name" value="16SrRNA_methyltr_J"/>
    <property type="match status" value="1"/>
</dbReference>
<dbReference type="PANTHER" id="PTHR36112">
    <property type="entry name" value="RIBOSOMAL RNA SMALL SUBUNIT METHYLTRANSFERASE J"/>
    <property type="match status" value="1"/>
</dbReference>
<comment type="similarity">
    <text evidence="1">Belongs to the methyltransferase superfamily. RsmJ family.</text>
</comment>
<comment type="subcellular location">
    <subcellularLocation>
        <location evidence="1">Cytoplasm</location>
    </subcellularLocation>
</comment>
<name>A0A1G9YTU2_9FIRM</name>
<protein>
    <recommendedName>
        <fullName evidence="1">Ribosomal RNA small subunit methyltransferase J</fullName>
        <ecNumber evidence="1">2.1.1.242</ecNumber>
    </recommendedName>
    <alternativeName>
        <fullName evidence="1">16S rRNA m2G1516 methyltransferase</fullName>
    </alternativeName>
    <alternativeName>
        <fullName evidence="1">rRNA (guanine-N(2)-)-methyltransferase</fullName>
    </alternativeName>
</protein>
<dbReference type="SUPFAM" id="SSF53335">
    <property type="entry name" value="S-adenosyl-L-methionine-dependent methyltransferases"/>
    <property type="match status" value="1"/>
</dbReference>
<keyword evidence="1" id="KW-0949">S-adenosyl-L-methionine</keyword>
<sequence>MAKKDFNENVEAKLYVCVDHKRYKQDGEQLANHLKVEQIRKLEEVSKNDLVLLYDKEGLSLVGGKLRLQADFNNMLPRVKDDMWQHELIARAAKIKEGESNLKAMDATAGFGEDSLILAAAGYEVMLYEKDPVIAALLKDCLIRARKIPEIKDMVMRMKLVEGDSIEAMLNMAELKKDETKVVADMPDLIYLDPMFPERQKSSKIKKKFQLIQKLERPCFNGEEMVNAALSLNPKKILIKRPMKAETLGDRTPEFSYKGTSIRYDCFMQK</sequence>
<keyword evidence="1" id="KW-0963">Cytoplasm</keyword>
<dbReference type="Gene3D" id="3.40.50.150">
    <property type="entry name" value="Vaccinia Virus protein VP39"/>
    <property type="match status" value="1"/>
</dbReference>
<proteinExistence type="inferred from homology"/>
<dbReference type="GO" id="GO:0005737">
    <property type="term" value="C:cytoplasm"/>
    <property type="evidence" value="ECO:0007669"/>
    <property type="project" value="UniProtKB-SubCell"/>
</dbReference>
<dbReference type="GO" id="GO:0008990">
    <property type="term" value="F:rRNA (guanine-N2-)-methyltransferase activity"/>
    <property type="evidence" value="ECO:0007669"/>
    <property type="project" value="UniProtKB-UniRule"/>
</dbReference>
<keyword evidence="1" id="KW-0698">rRNA processing</keyword>
<dbReference type="PANTHER" id="PTHR36112:SF1">
    <property type="entry name" value="RIBOSOMAL RNA SMALL SUBUNIT METHYLTRANSFERASE J"/>
    <property type="match status" value="1"/>
</dbReference>
<reference evidence="3" key="1">
    <citation type="submission" date="2016-10" db="EMBL/GenBank/DDBJ databases">
        <authorList>
            <person name="Varghese N."/>
            <person name="Submissions S."/>
        </authorList>
    </citation>
    <scope>NUCLEOTIDE SEQUENCE [LARGE SCALE GENOMIC DNA]</scope>
    <source>
        <strain evidence="3">M83</strain>
    </source>
</reference>
<dbReference type="EMBL" id="FNHZ01000006">
    <property type="protein sequence ID" value="SDN11786.1"/>
    <property type="molecule type" value="Genomic_DNA"/>
</dbReference>
<dbReference type="RefSeq" id="WP_074521934.1">
    <property type="nucleotide sequence ID" value="NZ_FNHZ01000006.1"/>
</dbReference>
<evidence type="ECO:0000313" key="2">
    <source>
        <dbReference type="EMBL" id="SDN11786.1"/>
    </source>
</evidence>
<dbReference type="InterPro" id="IPR029063">
    <property type="entry name" value="SAM-dependent_MTases_sf"/>
</dbReference>
<dbReference type="AlphaFoldDB" id="A0A1G9YTU2"/>
<dbReference type="Proteomes" id="UP000187651">
    <property type="component" value="Unassembled WGS sequence"/>
</dbReference>
<comment type="catalytic activity">
    <reaction evidence="1">
        <text>guanosine(1516) in 16S rRNA + S-adenosyl-L-methionine = N(2)-methylguanosine(1516) in 16S rRNA + S-adenosyl-L-homocysteine + H(+)</text>
        <dbReference type="Rhea" id="RHEA:43220"/>
        <dbReference type="Rhea" id="RHEA-COMP:10412"/>
        <dbReference type="Rhea" id="RHEA-COMP:10413"/>
        <dbReference type="ChEBI" id="CHEBI:15378"/>
        <dbReference type="ChEBI" id="CHEBI:57856"/>
        <dbReference type="ChEBI" id="CHEBI:59789"/>
        <dbReference type="ChEBI" id="CHEBI:74269"/>
        <dbReference type="ChEBI" id="CHEBI:74481"/>
        <dbReference type="EC" id="2.1.1.242"/>
    </reaction>
</comment>
<feature type="binding site" evidence="1">
    <location>
        <position position="193"/>
    </location>
    <ligand>
        <name>S-adenosyl-L-methionine</name>
        <dbReference type="ChEBI" id="CHEBI:59789"/>
    </ligand>
</feature>
<organism evidence="2 3">
    <name type="scientific">Lachnospira pectinoschiza</name>
    <dbReference type="NCBI Taxonomy" id="28052"/>
    <lineage>
        <taxon>Bacteria</taxon>
        <taxon>Bacillati</taxon>
        <taxon>Bacillota</taxon>
        <taxon>Clostridia</taxon>
        <taxon>Lachnospirales</taxon>
        <taxon>Lachnospiraceae</taxon>
        <taxon>Lachnospira</taxon>
    </lineage>
</organism>
<accession>A0A1G9YTU2</accession>
<comment type="function">
    <text evidence="1">Specifically methylates the guanosine in position 1516 of 16S rRNA.</text>
</comment>
<dbReference type="Pfam" id="PF04445">
    <property type="entry name" value="SAM_MT"/>
    <property type="match status" value="1"/>
</dbReference>
<evidence type="ECO:0000256" key="1">
    <source>
        <dbReference type="HAMAP-Rule" id="MF_01523"/>
    </source>
</evidence>